<evidence type="ECO:0000313" key="9">
    <source>
        <dbReference type="EMBL" id="RBW68014.1"/>
    </source>
</evidence>
<evidence type="ECO:0000259" key="8">
    <source>
        <dbReference type="Pfam" id="PF02706"/>
    </source>
</evidence>
<keyword evidence="5 7" id="KW-1133">Transmembrane helix</keyword>
<dbReference type="Proteomes" id="UP000253314">
    <property type="component" value="Unassembled WGS sequence"/>
</dbReference>
<dbReference type="EMBL" id="QOCW01000026">
    <property type="protein sequence ID" value="RBW68014.1"/>
    <property type="molecule type" value="Genomic_DNA"/>
</dbReference>
<comment type="caution">
    <text evidence="9">The sequence shown here is derived from an EMBL/GenBank/DDBJ whole genome shotgun (WGS) entry which is preliminary data.</text>
</comment>
<keyword evidence="3" id="KW-1003">Cell membrane</keyword>
<name>A0A366XV53_9BACI</name>
<feature type="transmembrane region" description="Helical" evidence="7">
    <location>
        <begin position="171"/>
        <end position="192"/>
    </location>
</feature>
<dbReference type="GO" id="GO:0004713">
    <property type="term" value="F:protein tyrosine kinase activity"/>
    <property type="evidence" value="ECO:0007669"/>
    <property type="project" value="TreeGrafter"/>
</dbReference>
<organism evidence="9 10">
    <name type="scientific">Bacillus taeanensis</name>
    <dbReference type="NCBI Taxonomy" id="273032"/>
    <lineage>
        <taxon>Bacteria</taxon>
        <taxon>Bacillati</taxon>
        <taxon>Bacillota</taxon>
        <taxon>Bacilli</taxon>
        <taxon>Bacillales</taxon>
        <taxon>Bacillaceae</taxon>
        <taxon>Bacillus</taxon>
    </lineage>
</organism>
<reference evidence="9 10" key="1">
    <citation type="submission" date="2018-07" db="EMBL/GenBank/DDBJ databases">
        <title>Lottiidibacillus patelloidae gen. nov., sp. nov., isolated from the intestinal tract of a marine limpet and the reclassification of B. taeanensis BH030017T, B. algicola KMM 3737T and B. hwajinpoensis SW-72T as genus Lottiidibacillus.</title>
        <authorList>
            <person name="Liu R."/>
            <person name="Huang Z."/>
        </authorList>
    </citation>
    <scope>NUCLEOTIDE SEQUENCE [LARGE SCALE GENOMIC DNA]</scope>
    <source>
        <strain evidence="9 10">BH030017</strain>
    </source>
</reference>
<dbReference type="RefSeq" id="WP_113807616.1">
    <property type="nucleotide sequence ID" value="NZ_QOCW01000026.1"/>
</dbReference>
<comment type="similarity">
    <text evidence="2">Belongs to the CpsC/CapA family.</text>
</comment>
<evidence type="ECO:0000256" key="4">
    <source>
        <dbReference type="ARBA" id="ARBA00022692"/>
    </source>
</evidence>
<dbReference type="Pfam" id="PF02706">
    <property type="entry name" value="Wzz"/>
    <property type="match status" value="1"/>
</dbReference>
<gene>
    <name evidence="9" type="ORF">DS031_18935</name>
</gene>
<dbReference type="PANTHER" id="PTHR32309">
    <property type="entry name" value="TYROSINE-PROTEIN KINASE"/>
    <property type="match status" value="1"/>
</dbReference>
<evidence type="ECO:0000256" key="1">
    <source>
        <dbReference type="ARBA" id="ARBA00004651"/>
    </source>
</evidence>
<proteinExistence type="inferred from homology"/>
<evidence type="ECO:0000256" key="3">
    <source>
        <dbReference type="ARBA" id="ARBA00022475"/>
    </source>
</evidence>
<dbReference type="AlphaFoldDB" id="A0A366XV53"/>
<comment type="subcellular location">
    <subcellularLocation>
        <location evidence="1">Cell membrane</location>
        <topology evidence="1">Multi-pass membrane protein</topology>
    </subcellularLocation>
</comment>
<evidence type="ECO:0000256" key="5">
    <source>
        <dbReference type="ARBA" id="ARBA00022989"/>
    </source>
</evidence>
<keyword evidence="10" id="KW-1185">Reference proteome</keyword>
<evidence type="ECO:0000256" key="2">
    <source>
        <dbReference type="ARBA" id="ARBA00006683"/>
    </source>
</evidence>
<accession>A0A366XV53</accession>
<evidence type="ECO:0000256" key="6">
    <source>
        <dbReference type="ARBA" id="ARBA00023136"/>
    </source>
</evidence>
<feature type="transmembrane region" description="Helical" evidence="7">
    <location>
        <begin position="16"/>
        <end position="38"/>
    </location>
</feature>
<dbReference type="InterPro" id="IPR050445">
    <property type="entry name" value="Bact_polysacc_biosynth/exp"/>
</dbReference>
<sequence length="231" mass="25691">MDFDLSDVINILKQRIVLLLSIIIPSVFITGWISFAILPPQYEAVTTLLVQTQNPSTQINYNDLITNEKLIATYGEIIKSKRIAREVIDKLNLKVTEDELLKKVTASGVKESLVTEIKVKYTNQAKAAAIANGFADSFQKNLPLIMKVENVSILDQAIVNQNSKPVSPNPYMNMFIVFLLALNISIVISILLEVIDKTIKTEESVEEMLGLPVLGTIPKGPSKKLEIRLRG</sequence>
<protein>
    <submittedName>
        <fullName evidence="9">Chain-length determining protein</fullName>
    </submittedName>
</protein>
<keyword evidence="6 7" id="KW-0472">Membrane</keyword>
<dbReference type="GO" id="GO:0005886">
    <property type="term" value="C:plasma membrane"/>
    <property type="evidence" value="ECO:0007669"/>
    <property type="project" value="UniProtKB-SubCell"/>
</dbReference>
<keyword evidence="4 7" id="KW-0812">Transmembrane</keyword>
<evidence type="ECO:0000313" key="10">
    <source>
        <dbReference type="Proteomes" id="UP000253314"/>
    </source>
</evidence>
<dbReference type="OrthoDB" id="2360475at2"/>
<dbReference type="InterPro" id="IPR003856">
    <property type="entry name" value="LPS_length_determ_N"/>
</dbReference>
<feature type="domain" description="Polysaccharide chain length determinant N-terminal" evidence="8">
    <location>
        <begin position="2"/>
        <end position="91"/>
    </location>
</feature>
<evidence type="ECO:0000256" key="7">
    <source>
        <dbReference type="SAM" id="Phobius"/>
    </source>
</evidence>
<dbReference type="PANTHER" id="PTHR32309:SF13">
    <property type="entry name" value="FERRIC ENTEROBACTIN TRANSPORT PROTEIN FEPE"/>
    <property type="match status" value="1"/>
</dbReference>